<reference evidence="3 4" key="1">
    <citation type="submission" date="2024-02" db="EMBL/GenBank/DDBJ databases">
        <title>Lysobacter Genome Sequencing and Mining.</title>
        <authorList>
            <person name="Bierman J."/>
            <person name="Walker M.C."/>
        </authorList>
    </citation>
    <scope>NUCLEOTIDE SEQUENCE [LARGE SCALE GENOMIC DNA]</scope>
    <source>
        <strain evidence="3 4">PB6250</strain>
    </source>
</reference>
<dbReference type="SUPFAM" id="SSF53187">
    <property type="entry name" value="Zn-dependent exopeptidases"/>
    <property type="match status" value="1"/>
</dbReference>
<dbReference type="EMBL" id="JBANDL010000002">
    <property type="protein sequence ID" value="MEI2455032.1"/>
    <property type="molecule type" value="Genomic_DNA"/>
</dbReference>
<evidence type="ECO:0000259" key="2">
    <source>
        <dbReference type="Pfam" id="PF04389"/>
    </source>
</evidence>
<proteinExistence type="predicted"/>
<feature type="chain" id="PRO_5045373375" evidence="1">
    <location>
        <begin position="19"/>
        <end position="296"/>
    </location>
</feature>
<accession>A0ABU8D4J7</accession>
<protein>
    <submittedName>
        <fullName evidence="3">M28 family metallopeptidase</fullName>
    </submittedName>
</protein>
<dbReference type="Gene3D" id="3.40.630.10">
    <property type="entry name" value="Zn peptidases"/>
    <property type="match status" value="1"/>
</dbReference>
<feature type="domain" description="Peptidase M28" evidence="2">
    <location>
        <begin position="74"/>
        <end position="267"/>
    </location>
</feature>
<dbReference type="PANTHER" id="PTHR12147:SF26">
    <property type="entry name" value="PEPTIDASE M28 DOMAIN-CONTAINING PROTEIN"/>
    <property type="match status" value="1"/>
</dbReference>
<evidence type="ECO:0000256" key="1">
    <source>
        <dbReference type="SAM" id="SignalP"/>
    </source>
</evidence>
<organism evidence="3 4">
    <name type="scientific">Lysobacter firmicutimachus</name>
    <dbReference type="NCBI Taxonomy" id="1792846"/>
    <lineage>
        <taxon>Bacteria</taxon>
        <taxon>Pseudomonadati</taxon>
        <taxon>Pseudomonadota</taxon>
        <taxon>Gammaproteobacteria</taxon>
        <taxon>Lysobacterales</taxon>
        <taxon>Lysobacteraceae</taxon>
        <taxon>Lysobacter</taxon>
    </lineage>
</organism>
<evidence type="ECO:0000313" key="3">
    <source>
        <dbReference type="EMBL" id="MEI2455032.1"/>
    </source>
</evidence>
<feature type="signal peptide" evidence="1">
    <location>
        <begin position="1"/>
        <end position="18"/>
    </location>
</feature>
<name>A0ABU8D4J7_9GAMM</name>
<evidence type="ECO:0000313" key="4">
    <source>
        <dbReference type="Proteomes" id="UP001387215"/>
    </source>
</evidence>
<dbReference type="RefSeq" id="WP_336131718.1">
    <property type="nucleotide sequence ID" value="NZ_JBANDL010000002.1"/>
</dbReference>
<sequence length="296" mass="31389">MIAVAAALWLTAAAPALAREAAPKAQRWIGDVDAIADADAGDGRRSAIERRLDAIGLHWNAQTFEAGKHGRGTNLVADVSGSADAPLLLFGAHFDRVGEGRGATDNASGSATVLALAERFKQRPLSRHRVAVAFWDLEEAGLLGSAAYIAQNRAKPALYVNFDVFGWGKTLWMMTPEADSALVAASRSAAQAAGLSLAPGEQYPPSDHRSFLKAGWPAVSYSLIGAEEVPLILAAYRREKTAETAKVMRVIHSAHDTLDEIDPAAAALGVDAVENAIRRWDADTRLAPTSMSENGK</sequence>
<keyword evidence="1" id="KW-0732">Signal</keyword>
<dbReference type="InterPro" id="IPR045175">
    <property type="entry name" value="M28_fam"/>
</dbReference>
<gene>
    <name evidence="3" type="ORF">V2J18_10115</name>
</gene>
<dbReference type="Proteomes" id="UP001387215">
    <property type="component" value="Unassembled WGS sequence"/>
</dbReference>
<comment type="caution">
    <text evidence="3">The sequence shown here is derived from an EMBL/GenBank/DDBJ whole genome shotgun (WGS) entry which is preliminary data.</text>
</comment>
<dbReference type="Pfam" id="PF04389">
    <property type="entry name" value="Peptidase_M28"/>
    <property type="match status" value="1"/>
</dbReference>
<keyword evidence="4" id="KW-1185">Reference proteome</keyword>
<dbReference type="InterPro" id="IPR007484">
    <property type="entry name" value="Peptidase_M28"/>
</dbReference>
<dbReference type="PANTHER" id="PTHR12147">
    <property type="entry name" value="METALLOPEPTIDASE M28 FAMILY MEMBER"/>
    <property type="match status" value="1"/>
</dbReference>